<dbReference type="AlphaFoldDB" id="A0A8J6NGG7"/>
<dbReference type="PANTHER" id="PTHR12835">
    <property type="entry name" value="BIOTIN PROTEIN LIGASE"/>
    <property type="match status" value="1"/>
</dbReference>
<proteinExistence type="predicted"/>
<dbReference type="Pfam" id="PF03099">
    <property type="entry name" value="BPL_LplA_LipB"/>
    <property type="match status" value="1"/>
</dbReference>
<dbReference type="GO" id="GO:0005737">
    <property type="term" value="C:cytoplasm"/>
    <property type="evidence" value="ECO:0007669"/>
    <property type="project" value="TreeGrafter"/>
</dbReference>
<feature type="non-terminal residue" evidence="3">
    <location>
        <position position="1"/>
    </location>
</feature>
<sequence length="292" mass="32568">REIARRSFFFPVEPVSRIFRYGGAVASTIHYSPFLSRGMEKAREMITDYEKQGNSFPSGKVVAAERLESGKGRFQRSWYAPSGGIWLTMVLVNTLLPEISRFIPLAAGVACCETVLENGIPGKIKWVNDVHVDGRKVAGILTETMVGPESGEEYILIGVGLNVNNEKFPPELADTAGSLRTLGGREYDVNLVATDLLAKLVWNIGLLHFEEEQRLLVTDEQKTHHFLLLEQWQNLSDSAGRRVLFGYDVQKEPQYQADVLGIADDGGLQMRLLEDNSMVTEYSGEIIYLPEG</sequence>
<evidence type="ECO:0000256" key="1">
    <source>
        <dbReference type="ARBA" id="ARBA00022598"/>
    </source>
</evidence>
<feature type="domain" description="BPL/LPL catalytic" evidence="2">
    <location>
        <begin position="20"/>
        <end position="208"/>
    </location>
</feature>
<dbReference type="Proteomes" id="UP000614424">
    <property type="component" value="Unassembled WGS sequence"/>
</dbReference>
<accession>A0A8J6NGG7</accession>
<dbReference type="PROSITE" id="PS51733">
    <property type="entry name" value="BPL_LPL_CATALYTIC"/>
    <property type="match status" value="1"/>
</dbReference>
<reference evidence="3 4" key="1">
    <citation type="submission" date="2020-08" db="EMBL/GenBank/DDBJ databases">
        <title>Bridging the membrane lipid divide: bacteria of the FCB group superphylum have the potential to synthesize archaeal ether lipids.</title>
        <authorList>
            <person name="Villanueva L."/>
            <person name="Von Meijenfeldt F.A.B."/>
            <person name="Westbye A.B."/>
            <person name="Yadav S."/>
            <person name="Hopmans E.C."/>
            <person name="Dutilh B.E."/>
            <person name="Sinninghe Damste J.S."/>
        </authorList>
    </citation>
    <scope>NUCLEOTIDE SEQUENCE [LARGE SCALE GENOMIC DNA]</scope>
    <source>
        <strain evidence="3">NIOZ-UU47</strain>
    </source>
</reference>
<dbReference type="NCBIfam" id="TIGR00121">
    <property type="entry name" value="birA_ligase"/>
    <property type="match status" value="1"/>
</dbReference>
<protein>
    <submittedName>
        <fullName evidence="3">Biotin--[acetyl-CoA-carboxylase] ligase</fullName>
        <ecNumber evidence="3">6.3.4.15</ecNumber>
    </submittedName>
</protein>
<dbReference type="EC" id="6.3.4.15" evidence="3"/>
<name>A0A8J6NGG7_9BACT</name>
<evidence type="ECO:0000313" key="4">
    <source>
        <dbReference type="Proteomes" id="UP000614424"/>
    </source>
</evidence>
<dbReference type="InterPro" id="IPR045864">
    <property type="entry name" value="aa-tRNA-synth_II/BPL/LPL"/>
</dbReference>
<gene>
    <name evidence="3" type="ORF">H8E41_14390</name>
</gene>
<dbReference type="SUPFAM" id="SSF55681">
    <property type="entry name" value="Class II aaRS and biotin synthetases"/>
    <property type="match status" value="1"/>
</dbReference>
<dbReference type="CDD" id="cd16442">
    <property type="entry name" value="BPL"/>
    <property type="match status" value="1"/>
</dbReference>
<dbReference type="EMBL" id="JACNJZ010000224">
    <property type="protein sequence ID" value="MBC8319080.1"/>
    <property type="molecule type" value="Genomic_DNA"/>
</dbReference>
<evidence type="ECO:0000259" key="2">
    <source>
        <dbReference type="PROSITE" id="PS51733"/>
    </source>
</evidence>
<dbReference type="InterPro" id="IPR004408">
    <property type="entry name" value="Biotin_CoA_COase_ligase"/>
</dbReference>
<evidence type="ECO:0000313" key="3">
    <source>
        <dbReference type="EMBL" id="MBC8319080.1"/>
    </source>
</evidence>
<dbReference type="GO" id="GO:0004077">
    <property type="term" value="F:biotin--[biotin carboxyl-carrier protein] ligase activity"/>
    <property type="evidence" value="ECO:0007669"/>
    <property type="project" value="UniProtKB-EC"/>
</dbReference>
<keyword evidence="1 3" id="KW-0436">Ligase</keyword>
<organism evidence="3 4">
    <name type="scientific">Candidatus Desulfobia pelagia</name>
    <dbReference type="NCBI Taxonomy" id="2841692"/>
    <lineage>
        <taxon>Bacteria</taxon>
        <taxon>Pseudomonadati</taxon>
        <taxon>Thermodesulfobacteriota</taxon>
        <taxon>Desulfobulbia</taxon>
        <taxon>Desulfobulbales</taxon>
        <taxon>Desulfobulbaceae</taxon>
        <taxon>Candidatus Desulfobia</taxon>
    </lineage>
</organism>
<comment type="caution">
    <text evidence="3">The sequence shown here is derived from an EMBL/GenBank/DDBJ whole genome shotgun (WGS) entry which is preliminary data.</text>
</comment>
<dbReference type="InterPro" id="IPR004143">
    <property type="entry name" value="BPL_LPL_catalytic"/>
</dbReference>
<dbReference type="PANTHER" id="PTHR12835:SF5">
    <property type="entry name" value="BIOTIN--PROTEIN LIGASE"/>
    <property type="match status" value="1"/>
</dbReference>
<dbReference type="Gene3D" id="3.30.930.10">
    <property type="entry name" value="Bira Bifunctional Protein, Domain 2"/>
    <property type="match status" value="1"/>
</dbReference>